<feature type="transmembrane region" description="Helical" evidence="7">
    <location>
        <begin position="337"/>
        <end position="360"/>
    </location>
</feature>
<gene>
    <name evidence="9" type="ORF">HCN44_002188</name>
</gene>
<dbReference type="OrthoDB" id="6612291at2759"/>
<comment type="caution">
    <text evidence="9">The sequence shown here is derived from an EMBL/GenBank/DDBJ whole genome shotgun (WGS) entry which is preliminary data.</text>
</comment>
<keyword evidence="6" id="KW-0325">Glycoprotein</keyword>
<dbReference type="PANTHER" id="PTHR48021:SF7">
    <property type="entry name" value="RH09188P"/>
    <property type="match status" value="1"/>
</dbReference>
<feature type="transmembrane region" description="Helical" evidence="7">
    <location>
        <begin position="215"/>
        <end position="236"/>
    </location>
</feature>
<feature type="transmembrane region" description="Helical" evidence="7">
    <location>
        <begin position="105"/>
        <end position="123"/>
    </location>
</feature>
<evidence type="ECO:0000256" key="7">
    <source>
        <dbReference type="SAM" id="Phobius"/>
    </source>
</evidence>
<evidence type="ECO:0000256" key="3">
    <source>
        <dbReference type="ARBA" id="ARBA00022692"/>
    </source>
</evidence>
<feature type="transmembrane region" description="Helical" evidence="7">
    <location>
        <begin position="62"/>
        <end position="85"/>
    </location>
</feature>
<comment type="subcellular location">
    <subcellularLocation>
        <location evidence="1">Cell membrane</location>
        <topology evidence="1">Multi-pass membrane protein</topology>
    </subcellularLocation>
</comment>
<evidence type="ECO:0000256" key="5">
    <source>
        <dbReference type="ARBA" id="ARBA00023136"/>
    </source>
</evidence>
<dbReference type="CDD" id="cd17358">
    <property type="entry name" value="MFS_GLUT6_8_Class3_like"/>
    <property type="match status" value="1"/>
</dbReference>
<dbReference type="AlphaFoldDB" id="A0A834XZT7"/>
<feature type="transmembrane region" description="Helical" evidence="7">
    <location>
        <begin position="190"/>
        <end position="209"/>
    </location>
</feature>
<accession>A0A834XZT7</accession>
<dbReference type="Proteomes" id="UP000639338">
    <property type="component" value="Unassembled WGS sequence"/>
</dbReference>
<feature type="transmembrane region" description="Helical" evidence="7">
    <location>
        <begin position="135"/>
        <end position="152"/>
    </location>
</feature>
<dbReference type="PROSITE" id="PS00217">
    <property type="entry name" value="SUGAR_TRANSPORT_2"/>
    <property type="match status" value="1"/>
</dbReference>
<dbReference type="EMBL" id="JACMRX010000002">
    <property type="protein sequence ID" value="KAF7994224.1"/>
    <property type="molecule type" value="Genomic_DNA"/>
</dbReference>
<dbReference type="InterPro" id="IPR036259">
    <property type="entry name" value="MFS_trans_sf"/>
</dbReference>
<proteinExistence type="predicted"/>
<dbReference type="PANTHER" id="PTHR48021">
    <property type="match status" value="1"/>
</dbReference>
<evidence type="ECO:0000259" key="8">
    <source>
        <dbReference type="PROSITE" id="PS50850"/>
    </source>
</evidence>
<dbReference type="InterPro" id="IPR003663">
    <property type="entry name" value="Sugar/inositol_transpt"/>
</dbReference>
<keyword evidence="3 7" id="KW-0812">Transmembrane</keyword>
<evidence type="ECO:0000256" key="1">
    <source>
        <dbReference type="ARBA" id="ARBA00004651"/>
    </source>
</evidence>
<organism evidence="9 10">
    <name type="scientific">Aphidius gifuensis</name>
    <name type="common">Parasitoid wasp</name>
    <dbReference type="NCBI Taxonomy" id="684658"/>
    <lineage>
        <taxon>Eukaryota</taxon>
        <taxon>Metazoa</taxon>
        <taxon>Ecdysozoa</taxon>
        <taxon>Arthropoda</taxon>
        <taxon>Hexapoda</taxon>
        <taxon>Insecta</taxon>
        <taxon>Pterygota</taxon>
        <taxon>Neoptera</taxon>
        <taxon>Endopterygota</taxon>
        <taxon>Hymenoptera</taxon>
        <taxon>Apocrita</taxon>
        <taxon>Ichneumonoidea</taxon>
        <taxon>Braconidae</taxon>
        <taxon>Aphidiinae</taxon>
        <taxon>Aphidius</taxon>
    </lineage>
</organism>
<sequence>MNDKTSDKMADSNSLIDQLAVPQKIQPIVWKNDDEKTEIQKNLDDLELGVGPSINGSALRQVLASFVAQLGTINTGMAFGFSAIALPQLESLNSTITISKVQSSWVASMSSIGTPIGCVLTGYMMDSLGRKKSLIITEIPALIGWILISFATNVEMLYIGRFLVGLGSGMVGAPARVYTSEVTQPHLRGMLTALSSVGVSTGVLLEYILGSIATWNIVAALSSIIPFAALFLMFIYPESPSYLISRSRPDDAKKALKQFRSSNYNLDKEMNGLIKFSQKNNIKHLSGPREIIKAILQPNALKPFCVLFFYFLIYQWSGTNALTFYAVQIFNKSGVTINSYLITVVLGVVRLLSTIMACVLCRKCGRRPLTMISSIGCGISMIGFSGYLWYYQYWKLNNIEPSFTWMPVLFIFSYTIACTIGFLVIPWVMIGEVYPVQVRGIMGGLTTFSAHSFVFSVVKSFPFLIDTITMHGTFLMFGCISLFGTIYFYTFLPETKNKTLQEIEDYFSGRNSSLKTGSLKFRKTIIHDDDDKQNQEEEITKT</sequence>
<evidence type="ECO:0000256" key="2">
    <source>
        <dbReference type="ARBA" id="ARBA00022475"/>
    </source>
</evidence>
<dbReference type="GO" id="GO:0005886">
    <property type="term" value="C:plasma membrane"/>
    <property type="evidence" value="ECO:0007669"/>
    <property type="project" value="UniProtKB-SubCell"/>
</dbReference>
<dbReference type="FunFam" id="1.20.1250.20:FF:000249">
    <property type="entry name" value="facilitated trehalose transporter Tret1"/>
    <property type="match status" value="1"/>
</dbReference>
<reference evidence="9 10" key="1">
    <citation type="submission" date="2020-08" db="EMBL/GenBank/DDBJ databases">
        <title>Aphidius gifuensis genome sequencing and assembly.</title>
        <authorList>
            <person name="Du Z."/>
        </authorList>
    </citation>
    <scope>NUCLEOTIDE SEQUENCE [LARGE SCALE GENOMIC DNA]</scope>
    <source>
        <strain evidence="9">YNYX2018</strain>
        <tissue evidence="9">Adults</tissue>
    </source>
</reference>
<name>A0A834XZT7_APHGI</name>
<evidence type="ECO:0000313" key="9">
    <source>
        <dbReference type="EMBL" id="KAF7994224.1"/>
    </source>
</evidence>
<evidence type="ECO:0000256" key="6">
    <source>
        <dbReference type="ARBA" id="ARBA00023180"/>
    </source>
</evidence>
<dbReference type="InterPro" id="IPR005828">
    <property type="entry name" value="MFS_sugar_transport-like"/>
</dbReference>
<dbReference type="InterPro" id="IPR020846">
    <property type="entry name" value="MFS_dom"/>
</dbReference>
<dbReference type="InterPro" id="IPR005829">
    <property type="entry name" value="Sugar_transporter_CS"/>
</dbReference>
<dbReference type="InterPro" id="IPR044775">
    <property type="entry name" value="MFS_ERD6/Tret1-like"/>
</dbReference>
<dbReference type="PROSITE" id="PS00216">
    <property type="entry name" value="SUGAR_TRANSPORT_1"/>
    <property type="match status" value="1"/>
</dbReference>
<dbReference type="PRINTS" id="PR00171">
    <property type="entry name" value="SUGRTRNSPORT"/>
</dbReference>
<feature type="domain" description="Major facilitator superfamily (MFS) profile" evidence="8">
    <location>
        <begin position="64"/>
        <end position="496"/>
    </location>
</feature>
<dbReference type="Gene3D" id="1.20.1250.20">
    <property type="entry name" value="MFS general substrate transporter like domains"/>
    <property type="match status" value="1"/>
</dbReference>
<dbReference type="GO" id="GO:0051119">
    <property type="term" value="F:sugar transmembrane transporter activity"/>
    <property type="evidence" value="ECO:0007669"/>
    <property type="project" value="InterPro"/>
</dbReference>
<evidence type="ECO:0000313" key="10">
    <source>
        <dbReference type="Proteomes" id="UP000639338"/>
    </source>
</evidence>
<feature type="transmembrane region" description="Helical" evidence="7">
    <location>
        <begin position="158"/>
        <end position="178"/>
    </location>
</feature>
<keyword evidence="5 7" id="KW-0472">Membrane</keyword>
<dbReference type="SUPFAM" id="SSF103473">
    <property type="entry name" value="MFS general substrate transporter"/>
    <property type="match status" value="1"/>
</dbReference>
<feature type="transmembrane region" description="Helical" evidence="7">
    <location>
        <begin position="403"/>
        <end position="428"/>
    </location>
</feature>
<dbReference type="InterPro" id="IPR050549">
    <property type="entry name" value="MFS_Trehalose_Transporter"/>
</dbReference>
<protein>
    <recommendedName>
        <fullName evidence="8">Major facilitator superfamily (MFS) profile domain-containing protein</fullName>
    </recommendedName>
</protein>
<dbReference type="PROSITE" id="PS50850">
    <property type="entry name" value="MFS"/>
    <property type="match status" value="1"/>
</dbReference>
<keyword evidence="10" id="KW-1185">Reference proteome</keyword>
<dbReference type="Pfam" id="PF00083">
    <property type="entry name" value="Sugar_tr"/>
    <property type="match status" value="1"/>
</dbReference>
<keyword evidence="4 7" id="KW-1133">Transmembrane helix</keyword>
<keyword evidence="2" id="KW-1003">Cell membrane</keyword>
<feature type="transmembrane region" description="Helical" evidence="7">
    <location>
        <begin position="372"/>
        <end position="391"/>
    </location>
</feature>
<feature type="transmembrane region" description="Helical" evidence="7">
    <location>
        <begin position="470"/>
        <end position="492"/>
    </location>
</feature>
<feature type="transmembrane region" description="Helical" evidence="7">
    <location>
        <begin position="440"/>
        <end position="458"/>
    </location>
</feature>
<evidence type="ECO:0000256" key="4">
    <source>
        <dbReference type="ARBA" id="ARBA00022989"/>
    </source>
</evidence>